<evidence type="ECO:0008006" key="6">
    <source>
        <dbReference type="Google" id="ProtNLM"/>
    </source>
</evidence>
<dbReference type="GO" id="GO:0030170">
    <property type="term" value="F:pyridoxal phosphate binding"/>
    <property type="evidence" value="ECO:0007669"/>
    <property type="project" value="TreeGrafter"/>
</dbReference>
<accession>A0A1G2HXR2</accession>
<feature type="modified residue" description="N6-(pyridoxal phosphate)lysine" evidence="2">
    <location>
        <position position="209"/>
    </location>
</feature>
<sequence>MINKFKPISISLSPNVQKDDVRLALRLLFQPWKWKNPSAGGSGQVGNAIKELEDNFKKYLGVKYAFSFNSGRSSFFAILKSLNLKNKDSVLLQAFTCNAVPNPILWANLNPIYVDCNDNFNIDINDLKSKILNHPPRPTSELVEVGKSKVLVVQYTFGLPANMDEIVKIANENNLILIEDCAHALGARYNNQLVGTFGKASFFSFSRDKVISSVYGGMAVTNDDEMGKKLEKLQKEFGMPSNLWILQQLRHPILLNYLILPLYNFLDLGKIFLVFSQWTHFLSKAVSWKEKRGLKPDYFPKALPNALAIMAQNQFNKLDSFYNHRKKIAEFYYKELQNTSFKMPDMINKQSYLRFPIQHKNAHEIIYEAWNNQNILIGDWYTSPIAPDDTKIGEMRYKLGSCKNAERLAKITLNLPTHINISMDDAKRIINFLKKWKYA</sequence>
<dbReference type="SUPFAM" id="SSF53383">
    <property type="entry name" value="PLP-dependent transferases"/>
    <property type="match status" value="1"/>
</dbReference>
<name>A0A1G2HXR2_9BACT</name>
<gene>
    <name evidence="4" type="ORF">A3D35_00795</name>
</gene>
<evidence type="ECO:0000256" key="3">
    <source>
        <dbReference type="RuleBase" id="RU004508"/>
    </source>
</evidence>
<dbReference type="EMBL" id="MHOS01000041">
    <property type="protein sequence ID" value="OGZ67257.1"/>
    <property type="molecule type" value="Genomic_DNA"/>
</dbReference>
<keyword evidence="2 3" id="KW-0663">Pyridoxal phosphate</keyword>
<comment type="caution">
    <text evidence="4">The sequence shown here is derived from an EMBL/GenBank/DDBJ whole genome shotgun (WGS) entry which is preliminary data.</text>
</comment>
<evidence type="ECO:0000256" key="1">
    <source>
        <dbReference type="PIRSR" id="PIRSR000390-1"/>
    </source>
</evidence>
<dbReference type="STRING" id="1802206.A3D35_00795"/>
<dbReference type="InterPro" id="IPR000653">
    <property type="entry name" value="DegT/StrS_aminotransferase"/>
</dbReference>
<dbReference type="Pfam" id="PF01041">
    <property type="entry name" value="DegT_DnrJ_EryC1"/>
    <property type="match status" value="2"/>
</dbReference>
<evidence type="ECO:0000313" key="5">
    <source>
        <dbReference type="Proteomes" id="UP000176421"/>
    </source>
</evidence>
<organism evidence="4 5">
    <name type="scientific">Candidatus Staskawiczbacteria bacterium RIFCSPHIGHO2_02_FULL_34_9</name>
    <dbReference type="NCBI Taxonomy" id="1802206"/>
    <lineage>
        <taxon>Bacteria</taxon>
        <taxon>Candidatus Staskawicziibacteriota</taxon>
    </lineage>
</organism>
<dbReference type="AlphaFoldDB" id="A0A1G2HXR2"/>
<dbReference type="PANTHER" id="PTHR30244:SF34">
    <property type="entry name" value="DTDP-4-AMINO-4,6-DIDEOXYGALACTOSE TRANSAMINASE"/>
    <property type="match status" value="1"/>
</dbReference>
<dbReference type="Proteomes" id="UP000176421">
    <property type="component" value="Unassembled WGS sequence"/>
</dbReference>
<feature type="active site" description="Proton acceptor" evidence="1">
    <location>
        <position position="209"/>
    </location>
</feature>
<dbReference type="PANTHER" id="PTHR30244">
    <property type="entry name" value="TRANSAMINASE"/>
    <property type="match status" value="1"/>
</dbReference>
<dbReference type="Gene3D" id="3.90.1150.10">
    <property type="entry name" value="Aspartate Aminotransferase, domain 1"/>
    <property type="match status" value="1"/>
</dbReference>
<evidence type="ECO:0000256" key="2">
    <source>
        <dbReference type="PIRSR" id="PIRSR000390-2"/>
    </source>
</evidence>
<dbReference type="PIRSF" id="PIRSF000390">
    <property type="entry name" value="PLP_StrS"/>
    <property type="match status" value="1"/>
</dbReference>
<dbReference type="GO" id="GO:0000271">
    <property type="term" value="P:polysaccharide biosynthetic process"/>
    <property type="evidence" value="ECO:0007669"/>
    <property type="project" value="TreeGrafter"/>
</dbReference>
<dbReference type="InterPro" id="IPR015421">
    <property type="entry name" value="PyrdxlP-dep_Trfase_major"/>
</dbReference>
<evidence type="ECO:0000313" key="4">
    <source>
        <dbReference type="EMBL" id="OGZ67257.1"/>
    </source>
</evidence>
<dbReference type="InterPro" id="IPR015422">
    <property type="entry name" value="PyrdxlP-dep_Trfase_small"/>
</dbReference>
<dbReference type="InterPro" id="IPR015424">
    <property type="entry name" value="PyrdxlP-dep_Trfase"/>
</dbReference>
<dbReference type="GO" id="GO:0008483">
    <property type="term" value="F:transaminase activity"/>
    <property type="evidence" value="ECO:0007669"/>
    <property type="project" value="TreeGrafter"/>
</dbReference>
<comment type="similarity">
    <text evidence="3">Belongs to the DegT/DnrJ/EryC1 family.</text>
</comment>
<reference evidence="4 5" key="1">
    <citation type="journal article" date="2016" name="Nat. Commun.">
        <title>Thousands of microbial genomes shed light on interconnected biogeochemical processes in an aquifer system.</title>
        <authorList>
            <person name="Anantharaman K."/>
            <person name="Brown C.T."/>
            <person name="Hug L.A."/>
            <person name="Sharon I."/>
            <person name="Castelle C.J."/>
            <person name="Probst A.J."/>
            <person name="Thomas B.C."/>
            <person name="Singh A."/>
            <person name="Wilkins M.J."/>
            <person name="Karaoz U."/>
            <person name="Brodie E.L."/>
            <person name="Williams K.H."/>
            <person name="Hubbard S.S."/>
            <person name="Banfield J.F."/>
        </authorList>
    </citation>
    <scope>NUCLEOTIDE SEQUENCE [LARGE SCALE GENOMIC DNA]</scope>
</reference>
<proteinExistence type="inferred from homology"/>
<dbReference type="Gene3D" id="3.40.640.10">
    <property type="entry name" value="Type I PLP-dependent aspartate aminotransferase-like (Major domain)"/>
    <property type="match status" value="1"/>
</dbReference>
<protein>
    <recommendedName>
        <fullName evidence="6">DegT/DnrJ/EryC1/StrS aminotransferase</fullName>
    </recommendedName>
</protein>